<protein>
    <submittedName>
        <fullName evidence="2">Uncharacterized protein</fullName>
    </submittedName>
</protein>
<proteinExistence type="predicted"/>
<dbReference type="OrthoDB" id="3078443at2"/>
<dbReference type="EMBL" id="CP022203">
    <property type="protein sequence ID" value="ATB51515.1"/>
    <property type="molecule type" value="Genomic_DNA"/>
</dbReference>
<evidence type="ECO:0000313" key="2">
    <source>
        <dbReference type="EMBL" id="ATB51515.1"/>
    </source>
</evidence>
<dbReference type="KEGG" id="mmas:MYMAC_007178"/>
<feature type="region of interest" description="Disordered" evidence="1">
    <location>
        <begin position="1"/>
        <end position="20"/>
    </location>
</feature>
<dbReference type="Proteomes" id="UP000217343">
    <property type="component" value="Chromosome"/>
</dbReference>
<accession>A0A286SGJ8</accession>
<evidence type="ECO:0000313" key="3">
    <source>
        <dbReference type="Proteomes" id="UP000217343"/>
    </source>
</evidence>
<sequence>MGAPKQNPGHAPGADLARPEAGVITKVDGKRVHIEGQDEVVRSRGKARITLRRNGRVSIQGVEVESSAVGNHRIKGGTVGIN</sequence>
<gene>
    <name evidence="2" type="ORF">MYMAC_007178</name>
</gene>
<dbReference type="RefSeq" id="WP_095961391.1">
    <property type="nucleotide sequence ID" value="NZ_CP022203.1"/>
</dbReference>
<organism evidence="2 3">
    <name type="scientific">Corallococcus macrosporus DSM 14697</name>
    <dbReference type="NCBI Taxonomy" id="1189310"/>
    <lineage>
        <taxon>Bacteria</taxon>
        <taxon>Pseudomonadati</taxon>
        <taxon>Myxococcota</taxon>
        <taxon>Myxococcia</taxon>
        <taxon>Myxococcales</taxon>
        <taxon>Cystobacterineae</taxon>
        <taxon>Myxococcaceae</taxon>
        <taxon>Corallococcus</taxon>
    </lineage>
</organism>
<evidence type="ECO:0000256" key="1">
    <source>
        <dbReference type="SAM" id="MobiDB-lite"/>
    </source>
</evidence>
<name>A0A286SGJ8_9BACT</name>
<dbReference type="AlphaFoldDB" id="A0A286SGJ8"/>
<keyword evidence="3" id="KW-1185">Reference proteome</keyword>
<reference evidence="2 3" key="1">
    <citation type="submission" date="2017-06" db="EMBL/GenBank/DDBJ databases">
        <title>Sequencing and comparative analysis of myxobacterial genomes.</title>
        <authorList>
            <person name="Rupp O."/>
            <person name="Goesmann A."/>
            <person name="Sogaard-Andersen L."/>
        </authorList>
    </citation>
    <scope>NUCLEOTIDE SEQUENCE [LARGE SCALE GENOMIC DNA]</scope>
    <source>
        <strain evidence="2 3">DSM 14697</strain>
    </source>
</reference>